<dbReference type="RefSeq" id="YP_009269166.1">
    <property type="nucleotide sequence ID" value="NC_030696.1"/>
</dbReference>
<name>A0A160DEG9_9CAUD</name>
<evidence type="ECO:0000313" key="3">
    <source>
        <dbReference type="Proteomes" id="UP000201458"/>
    </source>
</evidence>
<dbReference type="InterPro" id="IPR056390">
    <property type="entry name" value="Holin_phage"/>
</dbReference>
<evidence type="ECO:0000313" key="2">
    <source>
        <dbReference type="EMBL" id="ANA86209.1"/>
    </source>
</evidence>
<feature type="transmembrane region" description="Helical" evidence="1">
    <location>
        <begin position="38"/>
        <end position="56"/>
    </location>
</feature>
<reference evidence="2 3" key="1">
    <citation type="submission" date="2016-03" db="EMBL/GenBank/DDBJ databases">
        <authorList>
            <person name="Montgomery M.T."/>
            <person name="Guerrero C.A."/>
            <person name="Mavrich T.N."/>
            <person name="Pope W.H."/>
            <person name="Garlena R.A."/>
            <person name="Russell D.A."/>
            <person name="Jacobs-Sera D."/>
            <person name="Hendrix R.W."/>
            <person name="Hatfull G.F."/>
        </authorList>
    </citation>
    <scope>NUCLEOTIDE SEQUENCE [LARGE SCALE GENOMIC DNA]</scope>
</reference>
<dbReference type="EMBL" id="KU998244">
    <property type="protein sequence ID" value="ANA86209.1"/>
    <property type="molecule type" value="Genomic_DNA"/>
</dbReference>
<accession>A0A160DEG9</accession>
<feature type="transmembrane region" description="Helical" evidence="1">
    <location>
        <begin position="92"/>
        <end position="111"/>
    </location>
</feature>
<proteinExistence type="predicted"/>
<keyword evidence="1" id="KW-0472">Membrane</keyword>
<gene>
    <name evidence="2" type="primary">53</name>
    <name evidence="2" type="ORF">PBI_SMOOTHIE_53</name>
</gene>
<protein>
    <recommendedName>
        <fullName evidence="4">Holin</fullName>
    </recommendedName>
</protein>
<feature type="transmembrane region" description="Helical" evidence="1">
    <location>
        <begin position="68"/>
        <end position="86"/>
    </location>
</feature>
<keyword evidence="3" id="KW-1185">Reference proteome</keyword>
<evidence type="ECO:0000256" key="1">
    <source>
        <dbReference type="SAM" id="Phobius"/>
    </source>
</evidence>
<keyword evidence="1" id="KW-0812">Transmembrane</keyword>
<dbReference type="Proteomes" id="UP000201458">
    <property type="component" value="Segment"/>
</dbReference>
<sequence length="135" mass="14132">MNLFTIRSWSDFRAFLYVILPVLSAFLVTNGTLTANQASLWTGLVTAVLGPVLAFVMARGVSTFRTAFYGLLGAGQALLVGYGIWTGNELDAWMPLISTLIGAGAGGVAVANTPVTTPFTHGQLAAEAEKAPVVE</sequence>
<feature type="transmembrane region" description="Helical" evidence="1">
    <location>
        <begin position="12"/>
        <end position="32"/>
    </location>
</feature>
<dbReference type="GeneID" id="28378512"/>
<evidence type="ECO:0008006" key="4">
    <source>
        <dbReference type="Google" id="ProtNLM"/>
    </source>
</evidence>
<keyword evidence="1" id="KW-1133">Transmembrane helix</keyword>
<organism evidence="2 3">
    <name type="scientific">Gordonia phage Smoothie</name>
    <dbReference type="NCBI Taxonomy" id="1838078"/>
    <lineage>
        <taxon>Viruses</taxon>
        <taxon>Duplodnaviria</taxon>
        <taxon>Heunggongvirae</taxon>
        <taxon>Uroviricota</taxon>
        <taxon>Caudoviricetes</taxon>
        <taxon>Smoothievirus</taxon>
        <taxon>Smoothievirus smoothie</taxon>
    </lineage>
</organism>
<dbReference type="KEGG" id="vg:28378512"/>
<dbReference type="Pfam" id="PF23809">
    <property type="entry name" value="Phage_holin_9"/>
    <property type="match status" value="1"/>
</dbReference>